<dbReference type="EMBL" id="BIFS01000002">
    <property type="protein sequence ID" value="GCE22508.1"/>
    <property type="molecule type" value="Genomic_DNA"/>
</dbReference>
<organism evidence="2 3">
    <name type="scientific">Dictyobacter kobayashii</name>
    <dbReference type="NCBI Taxonomy" id="2014872"/>
    <lineage>
        <taxon>Bacteria</taxon>
        <taxon>Bacillati</taxon>
        <taxon>Chloroflexota</taxon>
        <taxon>Ktedonobacteria</taxon>
        <taxon>Ktedonobacterales</taxon>
        <taxon>Dictyobacteraceae</taxon>
        <taxon>Dictyobacter</taxon>
    </lineage>
</organism>
<proteinExistence type="predicted"/>
<dbReference type="Proteomes" id="UP000287188">
    <property type="component" value="Unassembled WGS sequence"/>
</dbReference>
<name>A0A402ATS8_9CHLR</name>
<evidence type="ECO:0000259" key="1">
    <source>
        <dbReference type="Pfam" id="PF01156"/>
    </source>
</evidence>
<evidence type="ECO:0000313" key="2">
    <source>
        <dbReference type="EMBL" id="GCE22508.1"/>
    </source>
</evidence>
<comment type="caution">
    <text evidence="2">The sequence shown here is derived from an EMBL/GenBank/DDBJ whole genome shotgun (WGS) entry which is preliminary data.</text>
</comment>
<dbReference type="InterPro" id="IPR001910">
    <property type="entry name" value="Inosine/uridine_hydrolase_dom"/>
</dbReference>
<evidence type="ECO:0000313" key="3">
    <source>
        <dbReference type="Proteomes" id="UP000287188"/>
    </source>
</evidence>
<keyword evidence="3" id="KW-1185">Reference proteome</keyword>
<feature type="domain" description="Inosine/uridine-preferring nucleoside hydrolase" evidence="1">
    <location>
        <begin position="8"/>
        <end position="44"/>
    </location>
</feature>
<dbReference type="SUPFAM" id="SSF53590">
    <property type="entry name" value="Nucleoside hydrolase"/>
    <property type="match status" value="1"/>
</dbReference>
<sequence length="57" mass="6063">MSAQKIKVLYDTDPGSDIDDAVALAYLLAEPRCELLGITTVSGRRLSARCLPVLSVG</sequence>
<dbReference type="GO" id="GO:0016799">
    <property type="term" value="F:hydrolase activity, hydrolyzing N-glycosyl compounds"/>
    <property type="evidence" value="ECO:0007669"/>
    <property type="project" value="InterPro"/>
</dbReference>
<dbReference type="RefSeq" id="WP_281276431.1">
    <property type="nucleotide sequence ID" value="NZ_BIFS01000002.1"/>
</dbReference>
<reference evidence="3" key="1">
    <citation type="submission" date="2018-12" db="EMBL/GenBank/DDBJ databases">
        <title>Tengunoibacter tsumagoiensis gen. nov., sp. nov., Dictyobacter kobayashii sp. nov., D. alpinus sp. nov., and D. joshuensis sp. nov. and description of Dictyobacteraceae fam. nov. within the order Ktedonobacterales isolated from Tengu-no-mugimeshi.</title>
        <authorList>
            <person name="Wang C.M."/>
            <person name="Zheng Y."/>
            <person name="Sakai Y."/>
            <person name="Toyoda A."/>
            <person name="Minakuchi Y."/>
            <person name="Abe K."/>
            <person name="Yokota A."/>
            <person name="Yabe S."/>
        </authorList>
    </citation>
    <scope>NUCLEOTIDE SEQUENCE [LARGE SCALE GENOMIC DNA]</scope>
    <source>
        <strain evidence="3">Uno11</strain>
    </source>
</reference>
<gene>
    <name evidence="2" type="ORF">KDK_63080</name>
</gene>
<accession>A0A402ATS8</accession>
<dbReference type="Gene3D" id="3.90.245.10">
    <property type="entry name" value="Ribonucleoside hydrolase-like"/>
    <property type="match status" value="1"/>
</dbReference>
<protein>
    <recommendedName>
        <fullName evidence="1">Inosine/uridine-preferring nucleoside hydrolase domain-containing protein</fullName>
    </recommendedName>
</protein>
<dbReference type="InterPro" id="IPR036452">
    <property type="entry name" value="Ribo_hydro-like"/>
</dbReference>
<dbReference type="Pfam" id="PF01156">
    <property type="entry name" value="IU_nuc_hydro"/>
    <property type="match status" value="1"/>
</dbReference>
<dbReference type="AlphaFoldDB" id="A0A402ATS8"/>